<sequence>MTDKAILQHFKPDEYQFIEKATDLMAKALDTYSLQLSEFLDPRQVFILKSIVGQTELNCFVSSDYYPMEYARVIIAPDYYVFDFLDFQISLFEIVYNSKFNQLTHAQIMGSLLHRLGIRRTVIGDIVVEPGRAQLMVDRSMAAYFLTNVTKIAKVTVKLKETSFDNLIHSQQESEETDILVSSMRLDKIIAAVLKISRSQVLKLVEADKVKVNYALAGKSSDLLKTDDLVSVRGFGRFTLVKENGRSKSGKHKLTVTKMIHK</sequence>
<gene>
    <name evidence="3" type="ORF">A0O21_06710</name>
</gene>
<dbReference type="Pfam" id="PF21278">
    <property type="entry name" value="YlmH_1st"/>
    <property type="match status" value="1"/>
</dbReference>
<keyword evidence="4" id="KW-1185">Reference proteome</keyword>
<feature type="domain" description="RNA-binding S4" evidence="2">
    <location>
        <begin position="184"/>
        <end position="241"/>
    </location>
</feature>
<dbReference type="OrthoDB" id="9812787at2"/>
<dbReference type="SMART" id="SM00363">
    <property type="entry name" value="S4"/>
    <property type="match status" value="1"/>
</dbReference>
<dbReference type="Proteomes" id="UP000077317">
    <property type="component" value="Chromosome"/>
</dbReference>
<dbReference type="InterPro" id="IPR040591">
    <property type="entry name" value="RqcP2_RBD"/>
</dbReference>
<dbReference type="PANTHER" id="PTHR13633">
    <property type="entry name" value="MITOCHONDRIAL TRANSCRIPTION RESCUE FACTOR 1"/>
    <property type="match status" value="1"/>
</dbReference>
<dbReference type="InterPro" id="IPR036986">
    <property type="entry name" value="S4_RNA-bd_sf"/>
</dbReference>
<dbReference type="STRING" id="1811193.A0O21_06710"/>
<organism evidence="3 4">
    <name type="scientific">Streptococcus pantholopis</name>
    <dbReference type="NCBI Taxonomy" id="1811193"/>
    <lineage>
        <taxon>Bacteria</taxon>
        <taxon>Bacillati</taxon>
        <taxon>Bacillota</taxon>
        <taxon>Bacilli</taxon>
        <taxon>Lactobacillales</taxon>
        <taxon>Streptococcaceae</taxon>
        <taxon>Streptococcus</taxon>
    </lineage>
</organism>
<evidence type="ECO:0000259" key="2">
    <source>
        <dbReference type="SMART" id="SM00363"/>
    </source>
</evidence>
<reference evidence="4" key="2">
    <citation type="submission" date="2016-03" db="EMBL/GenBank/DDBJ databases">
        <title>Streptococcus antelopensis sp. nov., isolated from the feces of the Tibetan antelope (Pantholops hodgsonii) in Hoh Xil National Nature Reserve, Qinghai, China.</title>
        <authorList>
            <person name="Bai X."/>
        </authorList>
    </citation>
    <scope>NUCLEOTIDE SEQUENCE [LARGE SCALE GENOMIC DNA]</scope>
    <source>
        <strain evidence="4">TA 26</strain>
    </source>
</reference>
<accession>A0A172Q8J3</accession>
<dbReference type="KEGG" id="spat:A0O21_06710"/>
<protein>
    <submittedName>
        <fullName evidence="3">RNA-binding protein</fullName>
    </submittedName>
</protein>
<dbReference type="Gene3D" id="3.30.1370.160">
    <property type="match status" value="1"/>
</dbReference>
<dbReference type="Pfam" id="PF17774">
    <property type="entry name" value="YlmH_RBD"/>
    <property type="match status" value="1"/>
</dbReference>
<evidence type="ECO:0000313" key="3">
    <source>
        <dbReference type="EMBL" id="AND79737.1"/>
    </source>
</evidence>
<dbReference type="AlphaFoldDB" id="A0A172Q8J3"/>
<evidence type="ECO:0000313" key="4">
    <source>
        <dbReference type="Proteomes" id="UP000077317"/>
    </source>
</evidence>
<dbReference type="PROSITE" id="PS50889">
    <property type="entry name" value="S4"/>
    <property type="match status" value="1"/>
</dbReference>
<name>A0A172Q8J3_9STRE</name>
<dbReference type="PANTHER" id="PTHR13633:SF3">
    <property type="entry name" value="MITOCHONDRIAL TRANSCRIPTION RESCUE FACTOR 1"/>
    <property type="match status" value="1"/>
</dbReference>
<dbReference type="Gene3D" id="3.30.70.330">
    <property type="match status" value="1"/>
</dbReference>
<proteinExistence type="predicted"/>
<keyword evidence="1" id="KW-0694">RNA-binding</keyword>
<dbReference type="InterPro" id="IPR012677">
    <property type="entry name" value="Nucleotide-bd_a/b_plait_sf"/>
</dbReference>
<evidence type="ECO:0000256" key="1">
    <source>
        <dbReference type="PROSITE-ProRule" id="PRU00182"/>
    </source>
</evidence>
<dbReference type="CDD" id="cd00165">
    <property type="entry name" value="S4"/>
    <property type="match status" value="1"/>
</dbReference>
<dbReference type="InterPro" id="IPR048443">
    <property type="entry name" value="RqcP2_N"/>
</dbReference>
<dbReference type="SUPFAM" id="SSF55174">
    <property type="entry name" value="Alpha-L RNA-binding motif"/>
    <property type="match status" value="1"/>
</dbReference>
<reference evidence="3 4" key="1">
    <citation type="journal article" date="2016" name="Int. J. Syst. Evol. Microbiol.">
        <title>Streptococcuspantholopis sp. nov., isolated from faeces of the Tibetan antelope (Pantholops hodgsonii).</title>
        <authorList>
            <person name="Bai X."/>
            <person name="Xiong Y."/>
            <person name="Lu S."/>
            <person name="Jin D."/>
            <person name="Lai X."/>
            <person name="Yang J."/>
            <person name="Niu L."/>
            <person name="Hu S."/>
            <person name="Meng X."/>
            <person name="Pu J."/>
            <person name="Ye C."/>
            <person name="Xu J."/>
        </authorList>
    </citation>
    <scope>NUCLEOTIDE SEQUENCE [LARGE SCALE GENOMIC DNA]</scope>
    <source>
        <strain evidence="3 4">TA 26</strain>
    </source>
</reference>
<dbReference type="Pfam" id="PF01479">
    <property type="entry name" value="S4"/>
    <property type="match status" value="1"/>
</dbReference>
<dbReference type="GO" id="GO:0003723">
    <property type="term" value="F:RNA binding"/>
    <property type="evidence" value="ECO:0007669"/>
    <property type="project" value="UniProtKB-KW"/>
</dbReference>
<dbReference type="Gene3D" id="3.10.290.10">
    <property type="entry name" value="RNA-binding S4 domain"/>
    <property type="match status" value="1"/>
</dbReference>
<dbReference type="InterPro" id="IPR002942">
    <property type="entry name" value="S4_RNA-bd"/>
</dbReference>
<dbReference type="EMBL" id="CP014699">
    <property type="protein sequence ID" value="AND79737.1"/>
    <property type="molecule type" value="Genomic_DNA"/>
</dbReference>